<evidence type="ECO:0000256" key="7">
    <source>
        <dbReference type="ARBA" id="ARBA00022723"/>
    </source>
</evidence>
<keyword evidence="17" id="KW-1185">Reference proteome</keyword>
<dbReference type="GO" id="GO:0016705">
    <property type="term" value="F:oxidoreductase activity, acting on paired donors, with incorporation or reduction of molecular oxygen"/>
    <property type="evidence" value="ECO:0007669"/>
    <property type="project" value="InterPro"/>
</dbReference>
<keyword evidence="8" id="KW-0256">Endoplasmic reticulum</keyword>
<evidence type="ECO:0000256" key="14">
    <source>
        <dbReference type="PIRSR" id="PIRSR602401-1"/>
    </source>
</evidence>
<feature type="binding site" description="axial binding residue" evidence="14">
    <location>
        <position position="332"/>
    </location>
    <ligand>
        <name>heme</name>
        <dbReference type="ChEBI" id="CHEBI:30413"/>
    </ligand>
    <ligandPart>
        <name>Fe</name>
        <dbReference type="ChEBI" id="CHEBI:18248"/>
    </ligandPart>
</feature>
<dbReference type="GeneID" id="100120217"/>
<dbReference type="InterPro" id="IPR050196">
    <property type="entry name" value="Cytochrome_P450_Monoox"/>
</dbReference>
<dbReference type="SUPFAM" id="SSF48264">
    <property type="entry name" value="Cytochrome P450"/>
    <property type="match status" value="1"/>
</dbReference>
<sequence>MLKKDLFQWVIDLSFQFKNGILVTWLGTEPTVSIRKPHQIEVILKSQTLTRKSNIYEFFAYWLGNGLLTSSGDVWHRNRRLMTPAFHFSMLDQFSEIITEKVELFNNCIKMEVDKNPEAPINIFPMAIKFTLDTTCKPVMGVDMAYNPQKADNDNIGKRKPKVFLDRLMDLSEADENPLSLEEIREQVDTFMFGGHDTTGITISWVLFSLGNAPEVQRKVHEELDNVIGIGNQPATKEQLSQLKYLDRVIKETLRIYPSAPMVGRILDHNTVIDGHIIPKGVVVNLQILHLHRDPEIWDAPDKFNPDRFLPESSNGRHPYAYVPFSAGPRNCIGQKFAGLVLKIALTAIMIKWEVKSALKPSEIKLNSQIVLTPVNRNLGIYFKPSNQIITINS</sequence>
<evidence type="ECO:0000313" key="16">
    <source>
        <dbReference type="EnsemblMetazoa" id="XP_031785553"/>
    </source>
</evidence>
<evidence type="ECO:0000256" key="3">
    <source>
        <dbReference type="ARBA" id="ARBA00004174"/>
    </source>
</evidence>
<dbReference type="KEGG" id="nvi:100120217"/>
<evidence type="ECO:0000256" key="4">
    <source>
        <dbReference type="ARBA" id="ARBA00004406"/>
    </source>
</evidence>
<dbReference type="InParanoid" id="A0A7M7QD62"/>
<dbReference type="Pfam" id="PF00067">
    <property type="entry name" value="p450"/>
    <property type="match status" value="2"/>
</dbReference>
<evidence type="ECO:0000256" key="10">
    <source>
        <dbReference type="ARBA" id="ARBA00023002"/>
    </source>
</evidence>
<dbReference type="PANTHER" id="PTHR24291">
    <property type="entry name" value="CYTOCHROME P450 FAMILY 4"/>
    <property type="match status" value="1"/>
</dbReference>
<evidence type="ECO:0000256" key="8">
    <source>
        <dbReference type="ARBA" id="ARBA00022824"/>
    </source>
</evidence>
<dbReference type="Gene3D" id="1.10.630.10">
    <property type="entry name" value="Cytochrome P450"/>
    <property type="match status" value="2"/>
</dbReference>
<organism evidence="16 17">
    <name type="scientific">Nasonia vitripennis</name>
    <name type="common">Parasitic wasp</name>
    <dbReference type="NCBI Taxonomy" id="7425"/>
    <lineage>
        <taxon>Eukaryota</taxon>
        <taxon>Metazoa</taxon>
        <taxon>Ecdysozoa</taxon>
        <taxon>Arthropoda</taxon>
        <taxon>Hexapoda</taxon>
        <taxon>Insecta</taxon>
        <taxon>Pterygota</taxon>
        <taxon>Neoptera</taxon>
        <taxon>Endopterygota</taxon>
        <taxon>Hymenoptera</taxon>
        <taxon>Apocrita</taxon>
        <taxon>Proctotrupomorpha</taxon>
        <taxon>Chalcidoidea</taxon>
        <taxon>Pteromalidae</taxon>
        <taxon>Pteromalinae</taxon>
        <taxon>Nasonia</taxon>
    </lineage>
</organism>
<dbReference type="GO" id="GO:0005789">
    <property type="term" value="C:endoplasmic reticulum membrane"/>
    <property type="evidence" value="ECO:0007669"/>
    <property type="project" value="UniProtKB-SubCell"/>
</dbReference>
<dbReference type="GO" id="GO:0005506">
    <property type="term" value="F:iron ion binding"/>
    <property type="evidence" value="ECO:0007669"/>
    <property type="project" value="InterPro"/>
</dbReference>
<dbReference type="EnsemblMetazoa" id="XM_031929693">
    <property type="protein sequence ID" value="XP_031785553"/>
    <property type="gene ID" value="LOC100120217"/>
</dbReference>
<comment type="similarity">
    <text evidence="5 15">Belongs to the cytochrome P450 family.</text>
</comment>
<evidence type="ECO:0000256" key="12">
    <source>
        <dbReference type="ARBA" id="ARBA00023033"/>
    </source>
</evidence>
<reference evidence="16" key="1">
    <citation type="submission" date="2021-01" db="UniProtKB">
        <authorList>
            <consortium name="EnsemblMetazoa"/>
        </authorList>
    </citation>
    <scope>IDENTIFICATION</scope>
</reference>
<dbReference type="InterPro" id="IPR036396">
    <property type="entry name" value="Cyt_P450_sf"/>
</dbReference>
<keyword evidence="13" id="KW-0472">Membrane</keyword>
<dbReference type="RefSeq" id="XP_031785553.1">
    <property type="nucleotide sequence ID" value="XM_031929693.2"/>
</dbReference>
<evidence type="ECO:0000256" key="1">
    <source>
        <dbReference type="ARBA" id="ARBA00001971"/>
    </source>
</evidence>
<evidence type="ECO:0000256" key="13">
    <source>
        <dbReference type="ARBA" id="ARBA00023136"/>
    </source>
</evidence>
<keyword evidence="11 14" id="KW-0408">Iron</keyword>
<dbReference type="InterPro" id="IPR017972">
    <property type="entry name" value="Cyt_P450_CS"/>
</dbReference>
<dbReference type="PRINTS" id="PR00385">
    <property type="entry name" value="P450"/>
</dbReference>
<keyword evidence="10 15" id="KW-0560">Oxidoreductase</keyword>
<dbReference type="PANTHER" id="PTHR24291:SF189">
    <property type="entry name" value="CYTOCHROME P450 4C3-RELATED"/>
    <property type="match status" value="1"/>
</dbReference>
<keyword evidence="6 14" id="KW-0349">Heme</keyword>
<evidence type="ECO:0000256" key="9">
    <source>
        <dbReference type="ARBA" id="ARBA00022848"/>
    </source>
</evidence>
<dbReference type="AlphaFoldDB" id="A0A7M7QD62"/>
<dbReference type="Proteomes" id="UP000002358">
    <property type="component" value="Chromosome 4"/>
</dbReference>
<protein>
    <recommendedName>
        <fullName evidence="18">Cytochrome P450</fullName>
    </recommendedName>
</protein>
<keyword evidence="7 14" id="KW-0479">Metal-binding</keyword>
<dbReference type="GO" id="GO:0020037">
    <property type="term" value="F:heme binding"/>
    <property type="evidence" value="ECO:0007669"/>
    <property type="project" value="InterPro"/>
</dbReference>
<comment type="function">
    <text evidence="2">May be involved in the metabolism of insect hormones and in the breakdown of synthetic insecticides.</text>
</comment>
<dbReference type="GO" id="GO:0004497">
    <property type="term" value="F:monooxygenase activity"/>
    <property type="evidence" value="ECO:0007669"/>
    <property type="project" value="UniProtKB-KW"/>
</dbReference>
<dbReference type="InterPro" id="IPR001128">
    <property type="entry name" value="Cyt_P450"/>
</dbReference>
<accession>A0A7M7QD62</accession>
<evidence type="ECO:0000256" key="11">
    <source>
        <dbReference type="ARBA" id="ARBA00023004"/>
    </source>
</evidence>
<dbReference type="OrthoDB" id="1470350at2759"/>
<dbReference type="PROSITE" id="PS00086">
    <property type="entry name" value="CYTOCHROME_P450"/>
    <property type="match status" value="1"/>
</dbReference>
<comment type="cofactor">
    <cofactor evidence="1 14">
        <name>heme</name>
        <dbReference type="ChEBI" id="CHEBI:30413"/>
    </cofactor>
</comment>
<dbReference type="CDD" id="cd20628">
    <property type="entry name" value="CYP4"/>
    <property type="match status" value="1"/>
</dbReference>
<keyword evidence="12 15" id="KW-0503">Monooxygenase</keyword>
<evidence type="ECO:0008006" key="18">
    <source>
        <dbReference type="Google" id="ProtNLM"/>
    </source>
</evidence>
<evidence type="ECO:0000256" key="15">
    <source>
        <dbReference type="RuleBase" id="RU000461"/>
    </source>
</evidence>
<name>A0A7M7QD62_NASVI</name>
<evidence type="ECO:0000256" key="2">
    <source>
        <dbReference type="ARBA" id="ARBA00003690"/>
    </source>
</evidence>
<dbReference type="SMR" id="A0A7M7QD62"/>
<proteinExistence type="inferred from homology"/>
<evidence type="ECO:0000313" key="17">
    <source>
        <dbReference type="Proteomes" id="UP000002358"/>
    </source>
</evidence>
<evidence type="ECO:0000256" key="5">
    <source>
        <dbReference type="ARBA" id="ARBA00010617"/>
    </source>
</evidence>
<keyword evidence="9" id="KW-0492">Microsome</keyword>
<comment type="subcellular location">
    <subcellularLocation>
        <location evidence="4">Endoplasmic reticulum membrane</location>
        <topology evidence="4">Peripheral membrane protein</topology>
    </subcellularLocation>
    <subcellularLocation>
        <location evidence="3">Microsome membrane</location>
        <topology evidence="3">Peripheral membrane protein</topology>
    </subcellularLocation>
</comment>
<dbReference type="PRINTS" id="PR00463">
    <property type="entry name" value="EP450I"/>
</dbReference>
<dbReference type="InterPro" id="IPR002401">
    <property type="entry name" value="Cyt_P450_E_grp-I"/>
</dbReference>
<evidence type="ECO:0000256" key="6">
    <source>
        <dbReference type="ARBA" id="ARBA00022617"/>
    </source>
</evidence>